<dbReference type="InterPro" id="IPR002035">
    <property type="entry name" value="VWF_A"/>
</dbReference>
<sequence>MNNFAITSCQNLLKCCTNSFVSLIQVKKQLLFFLTFLFLFGSYVNAQYCNSFGDATDGYFTLTRLVQFNTINNPSPNVDNDYSDYTGMSTDVSQSATYELTVNVNTDGDFTVHSFAWIDWNQDGDFNDSGETYDLGFADDNNGNEPVSLVPLSITVPNNAALGSTRMRISTRYNTNPDACDTDFDGEVEDYSLNILENDCANPINESPSCNAFKVIVVLDESGSIDSAQGDVEAAALALANALKDTGAQLAFVEFATSADIPTYGGFTGYNLVNQAYIDGLNHPSTGIVASFGDRSNTTGEFTNWEDALRKAVTLNNTMTADIVLFMTDGNPNRSVNGSGDPTTSGDHVLDAVDEACTLKQSGAHLFALGVGANINTNNLIAVTGPILDDGPGDPTETPLTADYGLISSGDLTACFLDIAQNSCNNDLQLDKTVYAGHDGDGSGCNGLKTIPNPNDSKVTYCFTITNAGQQTISNIDFSDLDINIDENNLLNGPFLTTMTSGQTKTYYYPTTLPVNQIFPFNNTANVTGETPGGAPLSDSSSAEVTESLCNPEATCNSLADVLIESCLATIPSEYDAGNTDAEIADIFSGVTTCGTPGITHLDSNSSGDICASGATITRTYYLTDDGQNIAECPRNFVFNATPLSVSCPTNNVDLPACSTEQEIANAYATWAAGFTVNGGCNADSNLAQLPSLPAFVCGGGLDFSFELSATDDCNTTPLTCSSSFKVAAATPLSVSCPTNNVDLPACSTEQEIANAYATWAAGFTVNGGCNADSNLAQLPSLPAFVCGGGLDFSFELSATDDCNTTPLTCSSSFKVAASTPLSVSDVQSTDVDACLYETQQELDDAFALWLQGFGYIGGCNPQATGLEGLTAPSLCPSDSSTPATQVWINELHYDDDGGDTGEFVEIAGTAGLDLTGYSVEFYNGNGGALYTPTLALTGIIDDEASGFGALSFLRAGIQNGAPDGMALIAPDNSVIEFISYEGSFMATSGNANGMSSTDIGVTEPGSTPEGESLQKTGTGSAGADFAWSGPSAESPGSLNSGQTLEAPSDGGNSVSVTYTVTDDCGSQDDLATFTLIPSPVLEVSCPTGVLLDSSSSEAEILASYNLWKDSFEYTGGCEVDDNIGSIPPLPSYDCGTGVNISFDYIATDRCNPNGVTCSSTFVVPGVTGLTVACPTNVDLPACTSAADILLAYNTWKSGFGVNDGDNPTSNIADIPALPAYECRVDVDLSFTLTAYDACNPNGVSCTSTFKVGAADALALSTKPDDVITDACVNPADEFAAWILALENMTASGGCNADVEYSVDLTTLSVLGYCNTSPQVVTVDIKAVDDCGETLPVTATFTVPAYTNDLALVGDCPTDNEVDGCSTNVEIGIAFDIWRTAVLSSFSASGGCNADVEYITDVDALQAPTQCGAVDQVVSIDVKATDDCGETSVTTCSFTVRAFESTLVLDEVAPESYPSCDYASQIELDAAFQDFLDKFGYTGGCDATEGFESQYLAPDLCTGGTVNVKYTVTDLCETQEELASFEIVPSPVLEVSCPTGVLLDSSSSEAEILASYNLWKDSFEYTGGCEVDDNIGSIPPLPSYDCGTGVNISFDYIATDRCNPNGVTCSSTFVVPGVTGLTVACPTNVDLPACTSAADILLAYNTWKSGFGVNDGDNPTSNIADIPALPAYECRVDVDLSFTLTAYDACNPNGVSCTSTFSYDTDKTAPLIPSAPGSLSICANDAIPAQENLTAFDNCDGEIIVSPTQEIVNLENGYNIVREWTAVDSCGNASDTQTQIIFVNDLPEVEAEAPVCDEIFGTYSVVVNVSEGNVTTDIIEAVATNNNNGTWTISEIPVDTPINIKATTAVGCMSTILVEAPNCICIELDFTYTDVSCYGENDGSIVINYVTPGAIITINGVTYDEFTDSYSYGPGVYTIIAQFKENTDDRCIIERTITIEEPVQVGFDFSYTDITCYGANDGSITVTNLSEGAELTIKLNGLGPNLNGQDLSPGTYIIEATLPDPESETIIANGYQLRAVTPCSKTRIVTISEPAELTCLIDANFNMSDLECVETSETYLTALFNGGNGNVTYLWELFALSNSWSITSDETESIVYFKPGLGTAIFKVTIVDDNGCISECTIQVDSGCKKKSVRTSSSSFFDFSPIDGSNTQAQFKQSSLTVYPNPVRDVLNIKFNHEINAKMNVQVYNLMGRVMYNKDYSDFNGEELKINFSKFPSQLYYVKIVTDNGTVIKKVVLDK</sequence>
<dbReference type="InterPro" id="IPR025667">
    <property type="entry name" value="SprB_repeat"/>
</dbReference>
<keyword evidence="1" id="KW-0732">Signal</keyword>
<proteinExistence type="predicted"/>
<dbReference type="Gene3D" id="3.40.50.410">
    <property type="entry name" value="von Willebrand factor, type A domain"/>
    <property type="match status" value="1"/>
</dbReference>
<dbReference type="NCBIfam" id="TIGR04183">
    <property type="entry name" value="Por_Secre_tail"/>
    <property type="match status" value="1"/>
</dbReference>
<evidence type="ECO:0000313" key="4">
    <source>
        <dbReference type="EMBL" id="RKE90895.1"/>
    </source>
</evidence>
<dbReference type="RefSeq" id="WP_120202368.1">
    <property type="nucleotide sequence ID" value="NZ_RAQJ01000006.1"/>
</dbReference>
<reference evidence="4 5" key="1">
    <citation type="submission" date="2018-09" db="EMBL/GenBank/DDBJ databases">
        <title>Genomic Encyclopedia of Archaeal and Bacterial Type Strains, Phase II (KMG-II): from individual species to whole genera.</title>
        <authorList>
            <person name="Goeker M."/>
        </authorList>
    </citation>
    <scope>NUCLEOTIDE SEQUENCE [LARGE SCALE GENOMIC DNA]</scope>
    <source>
        <strain evidence="4 5">DSM 26283</strain>
    </source>
</reference>
<dbReference type="InterPro" id="IPR045474">
    <property type="entry name" value="GEVED"/>
</dbReference>
<dbReference type="InterPro" id="IPR026444">
    <property type="entry name" value="Secre_tail"/>
</dbReference>
<feature type="compositionally biased region" description="Polar residues" evidence="2">
    <location>
        <begin position="1035"/>
        <end position="1053"/>
    </location>
</feature>
<dbReference type="SUPFAM" id="SSF53300">
    <property type="entry name" value="vWA-like"/>
    <property type="match status" value="1"/>
</dbReference>
<dbReference type="Proteomes" id="UP000284892">
    <property type="component" value="Unassembled WGS sequence"/>
</dbReference>
<organism evidence="4 5">
    <name type="scientific">Ichthyenterobacterium magnum</name>
    <dbReference type="NCBI Taxonomy" id="1230530"/>
    <lineage>
        <taxon>Bacteria</taxon>
        <taxon>Pseudomonadati</taxon>
        <taxon>Bacteroidota</taxon>
        <taxon>Flavobacteriia</taxon>
        <taxon>Flavobacteriales</taxon>
        <taxon>Flavobacteriaceae</taxon>
        <taxon>Ichthyenterobacterium</taxon>
    </lineage>
</organism>
<dbReference type="OrthoDB" id="599464at2"/>
<dbReference type="Pfam" id="PF20009">
    <property type="entry name" value="GEVED"/>
    <property type="match status" value="1"/>
</dbReference>
<dbReference type="PANTHER" id="PTHR42834">
    <property type="entry name" value="ENDONUCLEASE/EXONUCLEASE/PHOSPHATASE FAMILY PROTEIN (AFU_ORTHOLOGUE AFUA_3G09210)"/>
    <property type="match status" value="1"/>
</dbReference>
<gene>
    <name evidence="4" type="ORF">BXY80_2485</name>
</gene>
<dbReference type="Pfam" id="PF13573">
    <property type="entry name" value="SprB"/>
    <property type="match status" value="1"/>
</dbReference>
<dbReference type="EMBL" id="RAQJ01000006">
    <property type="protein sequence ID" value="RKE90895.1"/>
    <property type="molecule type" value="Genomic_DNA"/>
</dbReference>
<accession>A0A420DER9</accession>
<protein>
    <submittedName>
        <fullName evidence="4">Putative secreted protein (Por secretion system target)</fullName>
    </submittedName>
</protein>
<dbReference type="InterPro" id="IPR036465">
    <property type="entry name" value="vWFA_dom_sf"/>
</dbReference>
<feature type="region of interest" description="Disordered" evidence="2">
    <location>
        <begin position="996"/>
        <end position="1053"/>
    </location>
</feature>
<evidence type="ECO:0000256" key="2">
    <source>
        <dbReference type="SAM" id="MobiDB-lite"/>
    </source>
</evidence>
<evidence type="ECO:0000313" key="5">
    <source>
        <dbReference type="Proteomes" id="UP000284892"/>
    </source>
</evidence>
<evidence type="ECO:0000256" key="1">
    <source>
        <dbReference type="ARBA" id="ARBA00022729"/>
    </source>
</evidence>
<evidence type="ECO:0000259" key="3">
    <source>
        <dbReference type="PROSITE" id="PS50234"/>
    </source>
</evidence>
<name>A0A420DER9_9FLAO</name>
<comment type="caution">
    <text evidence="4">The sequence shown here is derived from an EMBL/GenBank/DDBJ whole genome shotgun (WGS) entry which is preliminary data.</text>
</comment>
<feature type="domain" description="VWFA" evidence="3">
    <location>
        <begin position="214"/>
        <end position="420"/>
    </location>
</feature>
<keyword evidence="5" id="KW-1185">Reference proteome</keyword>
<dbReference type="Pfam" id="PF18962">
    <property type="entry name" value="Por_Secre_tail"/>
    <property type="match status" value="1"/>
</dbReference>
<dbReference type="PROSITE" id="PS50234">
    <property type="entry name" value="VWFA"/>
    <property type="match status" value="1"/>
</dbReference>
<dbReference type="PANTHER" id="PTHR42834:SF1">
    <property type="entry name" value="ENDONUCLEASE_EXONUCLEASE_PHOSPHATASE FAMILY PROTEIN (AFU_ORTHOLOGUE AFUA_3G09210)"/>
    <property type="match status" value="1"/>
</dbReference>